<keyword evidence="2" id="KW-0812">Transmembrane</keyword>
<dbReference type="EMBL" id="BMAW01049878">
    <property type="protein sequence ID" value="GFS72946.1"/>
    <property type="molecule type" value="Genomic_DNA"/>
</dbReference>
<feature type="transmembrane region" description="Helical" evidence="2">
    <location>
        <begin position="175"/>
        <end position="192"/>
    </location>
</feature>
<proteinExistence type="predicted"/>
<keyword evidence="4" id="KW-1185">Reference proteome</keyword>
<feature type="region of interest" description="Disordered" evidence="1">
    <location>
        <begin position="124"/>
        <end position="165"/>
    </location>
</feature>
<keyword evidence="2" id="KW-1133">Transmembrane helix</keyword>
<dbReference type="OrthoDB" id="10556227at2759"/>
<feature type="compositionally biased region" description="Basic and acidic residues" evidence="1">
    <location>
        <begin position="135"/>
        <end position="157"/>
    </location>
</feature>
<organism evidence="3 4">
    <name type="scientific">Nephila pilipes</name>
    <name type="common">Giant wood spider</name>
    <name type="synonym">Nephila maculata</name>
    <dbReference type="NCBI Taxonomy" id="299642"/>
    <lineage>
        <taxon>Eukaryota</taxon>
        <taxon>Metazoa</taxon>
        <taxon>Ecdysozoa</taxon>
        <taxon>Arthropoda</taxon>
        <taxon>Chelicerata</taxon>
        <taxon>Arachnida</taxon>
        <taxon>Araneae</taxon>
        <taxon>Araneomorphae</taxon>
        <taxon>Entelegynae</taxon>
        <taxon>Araneoidea</taxon>
        <taxon>Nephilidae</taxon>
        <taxon>Nephila</taxon>
    </lineage>
</organism>
<protein>
    <submittedName>
        <fullName evidence="3">Uncharacterized protein</fullName>
    </submittedName>
</protein>
<evidence type="ECO:0000313" key="4">
    <source>
        <dbReference type="Proteomes" id="UP000887013"/>
    </source>
</evidence>
<keyword evidence="2" id="KW-0472">Membrane</keyword>
<evidence type="ECO:0000256" key="1">
    <source>
        <dbReference type="SAM" id="MobiDB-lite"/>
    </source>
</evidence>
<reference evidence="3" key="1">
    <citation type="submission" date="2020-08" db="EMBL/GenBank/DDBJ databases">
        <title>Multicomponent nature underlies the extraordinary mechanical properties of spider dragline silk.</title>
        <authorList>
            <person name="Kono N."/>
            <person name="Nakamura H."/>
            <person name="Mori M."/>
            <person name="Yoshida Y."/>
            <person name="Ohtoshi R."/>
            <person name="Malay A.D."/>
            <person name="Moran D.A.P."/>
            <person name="Tomita M."/>
            <person name="Numata K."/>
            <person name="Arakawa K."/>
        </authorList>
    </citation>
    <scope>NUCLEOTIDE SEQUENCE</scope>
</reference>
<dbReference type="AlphaFoldDB" id="A0A8X6MQV4"/>
<evidence type="ECO:0000313" key="3">
    <source>
        <dbReference type="EMBL" id="GFS72946.1"/>
    </source>
</evidence>
<gene>
    <name evidence="3" type="ORF">NPIL_530271</name>
</gene>
<comment type="caution">
    <text evidence="3">The sequence shown here is derived from an EMBL/GenBank/DDBJ whole genome shotgun (WGS) entry which is preliminary data.</text>
</comment>
<accession>A0A8X6MQV4</accession>
<dbReference type="Proteomes" id="UP000887013">
    <property type="component" value="Unassembled WGS sequence"/>
</dbReference>
<name>A0A8X6MQV4_NEPPI</name>
<sequence length="202" mass="23390">MSNCSKSNEEIPAFTRGGEGEKNFNLAGLSLFGKGKKNTWILSISLLLENKYVVCESFWQPSQRFVEFVMLAENSFDTDNITGFSKLEEHYLHLNTIHHPNLPKNICIKKLYLYFNKYENTQHRRNNCPNHSGGKNREILGERRGRARANSREDRRPSKTGTDGRSAIFMNRKHFMGRIVVALWTYLCPHWLSLQGHQTVTL</sequence>
<evidence type="ECO:0000256" key="2">
    <source>
        <dbReference type="SAM" id="Phobius"/>
    </source>
</evidence>